<dbReference type="GO" id="GO:0032259">
    <property type="term" value="P:methylation"/>
    <property type="evidence" value="ECO:0007669"/>
    <property type="project" value="UniProtKB-KW"/>
</dbReference>
<dbReference type="EMBL" id="JAXCLW010000002">
    <property type="protein sequence ID" value="MDY0882866.1"/>
    <property type="molecule type" value="Genomic_DNA"/>
</dbReference>
<comment type="caution">
    <text evidence="3">The sequence shown here is derived from an EMBL/GenBank/DDBJ whole genome shotgun (WGS) entry which is preliminary data.</text>
</comment>
<protein>
    <submittedName>
        <fullName evidence="3">Methyltransferase domain-containing protein</fullName>
    </submittedName>
</protein>
<gene>
    <name evidence="3" type="ORF">SMD27_08425</name>
</gene>
<evidence type="ECO:0000259" key="2">
    <source>
        <dbReference type="Pfam" id="PF13649"/>
    </source>
</evidence>
<accession>A0ABU5E9P1</accession>
<sequence>MATNNLSGDRLYIDPDLVQFYDLENDWTADCDYCRDLAKQAKSVLDLGCGTGRLAAGLSAGRYVTGVDPAGAMLDVARRRPGGESVNWVEGDARTVRLGRRFDLVLLTGHAFQVFLTDADRKAVLLTIAEHLTPNGRFIFDTRNPHCREWLEWTPDQSERFLQHPQAGEVKAWNDVHHDPETDIVTYDTYYEVIGDGRRYHARSKIAFPARETLIGMFDEAGLVIERWLGDWKGGACMPTSKEIIPIGRLA</sequence>
<organism evidence="3 4">
    <name type="scientific">Dongia soli</name>
    <dbReference type="NCBI Taxonomy" id="600628"/>
    <lineage>
        <taxon>Bacteria</taxon>
        <taxon>Pseudomonadati</taxon>
        <taxon>Pseudomonadota</taxon>
        <taxon>Alphaproteobacteria</taxon>
        <taxon>Rhodospirillales</taxon>
        <taxon>Dongiaceae</taxon>
        <taxon>Dongia</taxon>
    </lineage>
</organism>
<keyword evidence="4" id="KW-1185">Reference proteome</keyword>
<proteinExistence type="predicted"/>
<dbReference type="InterPro" id="IPR029063">
    <property type="entry name" value="SAM-dependent_MTases_sf"/>
</dbReference>
<dbReference type="Gene3D" id="3.40.50.150">
    <property type="entry name" value="Vaccinia Virus protein VP39"/>
    <property type="match status" value="1"/>
</dbReference>
<dbReference type="RefSeq" id="WP_320507924.1">
    <property type="nucleotide sequence ID" value="NZ_JAXCLW010000002.1"/>
</dbReference>
<feature type="domain" description="Methyltransferase" evidence="2">
    <location>
        <begin position="44"/>
        <end position="136"/>
    </location>
</feature>
<dbReference type="GO" id="GO:0008168">
    <property type="term" value="F:methyltransferase activity"/>
    <property type="evidence" value="ECO:0007669"/>
    <property type="project" value="UniProtKB-KW"/>
</dbReference>
<dbReference type="Gene3D" id="2.20.130.10">
    <property type="entry name" value="CAC2371-like domains"/>
    <property type="match status" value="1"/>
</dbReference>
<reference evidence="3 4" key="1">
    <citation type="journal article" date="2016" name="Antonie Van Leeuwenhoek">
        <title>Dongia soli sp. nov., isolated from soil from Dokdo, Korea.</title>
        <authorList>
            <person name="Kim D.U."/>
            <person name="Lee H."/>
            <person name="Kim H."/>
            <person name="Kim S.G."/>
            <person name="Ka J.O."/>
        </authorList>
    </citation>
    <scope>NUCLEOTIDE SEQUENCE [LARGE SCALE GENOMIC DNA]</scope>
    <source>
        <strain evidence="3 4">D78</strain>
    </source>
</reference>
<dbReference type="InterPro" id="IPR041698">
    <property type="entry name" value="Methyltransf_25"/>
</dbReference>
<dbReference type="SUPFAM" id="SSF53335">
    <property type="entry name" value="S-adenosyl-L-methionine-dependent methyltransferases"/>
    <property type="match status" value="1"/>
</dbReference>
<dbReference type="PANTHER" id="PTHR43861">
    <property type="entry name" value="TRANS-ACONITATE 2-METHYLTRANSFERASE-RELATED"/>
    <property type="match status" value="1"/>
</dbReference>
<name>A0ABU5E9P1_9PROT</name>
<evidence type="ECO:0000313" key="4">
    <source>
        <dbReference type="Proteomes" id="UP001279642"/>
    </source>
</evidence>
<dbReference type="Proteomes" id="UP001279642">
    <property type="component" value="Unassembled WGS sequence"/>
</dbReference>
<evidence type="ECO:0000256" key="1">
    <source>
        <dbReference type="ARBA" id="ARBA00022679"/>
    </source>
</evidence>
<keyword evidence="3" id="KW-0489">Methyltransferase</keyword>
<dbReference type="CDD" id="cd02440">
    <property type="entry name" value="AdoMet_MTases"/>
    <property type="match status" value="1"/>
</dbReference>
<dbReference type="Pfam" id="PF13649">
    <property type="entry name" value="Methyltransf_25"/>
    <property type="match status" value="1"/>
</dbReference>
<keyword evidence="1" id="KW-0808">Transferase</keyword>
<evidence type="ECO:0000313" key="3">
    <source>
        <dbReference type="EMBL" id="MDY0882866.1"/>
    </source>
</evidence>